<comment type="subcellular location">
    <subcellularLocation>
        <location evidence="1">Cell membrane</location>
        <topology evidence="1">Single-pass membrane protein</topology>
    </subcellularLocation>
</comment>
<name>A0A381N6J8_9ZZZZ</name>
<dbReference type="PANTHER" id="PTHR33909">
    <property type="entry name" value="SEC TRANSLOCON ACCESSORY COMPLEX SUBUNIT YAJC"/>
    <property type="match status" value="1"/>
</dbReference>
<evidence type="ECO:0000256" key="7">
    <source>
        <dbReference type="ARBA" id="ARBA00023010"/>
    </source>
</evidence>
<evidence type="ECO:0000256" key="1">
    <source>
        <dbReference type="ARBA" id="ARBA00004162"/>
    </source>
</evidence>
<dbReference type="GO" id="GO:0015031">
    <property type="term" value="P:protein transport"/>
    <property type="evidence" value="ECO:0007669"/>
    <property type="project" value="UniProtKB-KW"/>
</dbReference>
<organism evidence="10">
    <name type="scientific">marine metagenome</name>
    <dbReference type="NCBI Taxonomy" id="408172"/>
    <lineage>
        <taxon>unclassified sequences</taxon>
        <taxon>metagenomes</taxon>
        <taxon>ecological metagenomes</taxon>
    </lineage>
</organism>
<keyword evidence="6 9" id="KW-1133">Transmembrane helix</keyword>
<accession>A0A381N6J8</accession>
<dbReference type="NCBIfam" id="TIGR00739">
    <property type="entry name" value="yajC"/>
    <property type="match status" value="1"/>
</dbReference>
<dbReference type="AlphaFoldDB" id="A0A381N6J8"/>
<keyword evidence="7" id="KW-0811">Translocation</keyword>
<keyword evidence="3" id="KW-1003">Cell membrane</keyword>
<reference evidence="10" key="1">
    <citation type="submission" date="2018-05" db="EMBL/GenBank/DDBJ databases">
        <authorList>
            <person name="Lanie J.A."/>
            <person name="Ng W.-L."/>
            <person name="Kazmierczak K.M."/>
            <person name="Andrzejewski T.M."/>
            <person name="Davidsen T.M."/>
            <person name="Wayne K.J."/>
            <person name="Tettelin H."/>
            <person name="Glass J.I."/>
            <person name="Rusch D."/>
            <person name="Podicherti R."/>
            <person name="Tsui H.-C.T."/>
            <person name="Winkler M.E."/>
        </authorList>
    </citation>
    <scope>NUCLEOTIDE SEQUENCE</scope>
</reference>
<proteinExistence type="predicted"/>
<dbReference type="EMBL" id="UINC01000151">
    <property type="protein sequence ID" value="SUZ50069.1"/>
    <property type="molecule type" value="Genomic_DNA"/>
</dbReference>
<evidence type="ECO:0000256" key="9">
    <source>
        <dbReference type="SAM" id="Phobius"/>
    </source>
</evidence>
<evidence type="ECO:0000256" key="5">
    <source>
        <dbReference type="ARBA" id="ARBA00022927"/>
    </source>
</evidence>
<feature type="transmembrane region" description="Helical" evidence="9">
    <location>
        <begin position="18"/>
        <end position="38"/>
    </location>
</feature>
<protein>
    <recommendedName>
        <fullName evidence="11">Preprotein translocase subunit YajC</fullName>
    </recommendedName>
</protein>
<dbReference type="InterPro" id="IPR003849">
    <property type="entry name" value="Preprotein_translocase_YajC"/>
</dbReference>
<dbReference type="SMART" id="SM01323">
    <property type="entry name" value="YajC"/>
    <property type="match status" value="1"/>
</dbReference>
<dbReference type="PRINTS" id="PR01853">
    <property type="entry name" value="YAJCTRNLCASE"/>
</dbReference>
<dbReference type="GO" id="GO:0005886">
    <property type="term" value="C:plasma membrane"/>
    <property type="evidence" value="ECO:0007669"/>
    <property type="project" value="UniProtKB-SubCell"/>
</dbReference>
<keyword evidence="8 9" id="KW-0472">Membrane</keyword>
<evidence type="ECO:0000313" key="10">
    <source>
        <dbReference type="EMBL" id="SUZ50069.1"/>
    </source>
</evidence>
<sequence>MDISKFLAMASPADSGPVWVQFVPFAMILAIFYFIILLPMKRKQKKVQEFQTSLKVGDRVVTTSGLHGTITKLNDERTVQLQIADKVRVDLSRAAVGGHQGQDPVVPDSNNS</sequence>
<keyword evidence="5" id="KW-0653">Protein transport</keyword>
<evidence type="ECO:0000256" key="2">
    <source>
        <dbReference type="ARBA" id="ARBA00022448"/>
    </source>
</evidence>
<evidence type="ECO:0000256" key="3">
    <source>
        <dbReference type="ARBA" id="ARBA00022475"/>
    </source>
</evidence>
<gene>
    <name evidence="10" type="ORF">METZ01_LOCUS2923</name>
</gene>
<evidence type="ECO:0008006" key="11">
    <source>
        <dbReference type="Google" id="ProtNLM"/>
    </source>
</evidence>
<dbReference type="Pfam" id="PF02699">
    <property type="entry name" value="YajC"/>
    <property type="match status" value="1"/>
</dbReference>
<keyword evidence="2" id="KW-0813">Transport</keyword>
<dbReference type="PANTHER" id="PTHR33909:SF1">
    <property type="entry name" value="SEC TRANSLOCON ACCESSORY COMPLEX SUBUNIT YAJC"/>
    <property type="match status" value="1"/>
</dbReference>
<evidence type="ECO:0000256" key="4">
    <source>
        <dbReference type="ARBA" id="ARBA00022692"/>
    </source>
</evidence>
<evidence type="ECO:0000256" key="8">
    <source>
        <dbReference type="ARBA" id="ARBA00023136"/>
    </source>
</evidence>
<keyword evidence="4 9" id="KW-0812">Transmembrane</keyword>
<evidence type="ECO:0000256" key="6">
    <source>
        <dbReference type="ARBA" id="ARBA00022989"/>
    </source>
</evidence>